<reference evidence="1 2" key="1">
    <citation type="submission" date="2019-03" db="EMBL/GenBank/DDBJ databases">
        <title>Deep-cultivation of Planctomycetes and their phenomic and genomic characterization uncovers novel biology.</title>
        <authorList>
            <person name="Wiegand S."/>
            <person name="Jogler M."/>
            <person name="Boedeker C."/>
            <person name="Pinto D."/>
            <person name="Vollmers J."/>
            <person name="Rivas-Marin E."/>
            <person name="Kohn T."/>
            <person name="Peeters S.H."/>
            <person name="Heuer A."/>
            <person name="Rast P."/>
            <person name="Oberbeckmann S."/>
            <person name="Bunk B."/>
            <person name="Jeske O."/>
            <person name="Meyerdierks A."/>
            <person name="Storesund J.E."/>
            <person name="Kallscheuer N."/>
            <person name="Luecker S."/>
            <person name="Lage O.M."/>
            <person name="Pohl T."/>
            <person name="Merkel B.J."/>
            <person name="Hornburger P."/>
            <person name="Mueller R.-W."/>
            <person name="Bruemmer F."/>
            <person name="Labrenz M."/>
            <person name="Spormann A.M."/>
            <person name="Op den Camp H."/>
            <person name="Overmann J."/>
            <person name="Amann R."/>
            <person name="Jetten M.S.M."/>
            <person name="Mascher T."/>
            <person name="Medema M.H."/>
            <person name="Devos D.P."/>
            <person name="Kaster A.-K."/>
            <person name="Ovreas L."/>
            <person name="Rohde M."/>
            <person name="Galperin M.Y."/>
            <person name="Jogler C."/>
        </authorList>
    </citation>
    <scope>NUCLEOTIDE SEQUENCE [LARGE SCALE GENOMIC DNA]</scope>
    <source>
        <strain evidence="1 2">Enr17</strain>
    </source>
</reference>
<accession>A0A518IG53</accession>
<organism evidence="1 2">
    <name type="scientific">Gimesia fumaroli</name>
    <dbReference type="NCBI Taxonomy" id="2527976"/>
    <lineage>
        <taxon>Bacteria</taxon>
        <taxon>Pseudomonadati</taxon>
        <taxon>Planctomycetota</taxon>
        <taxon>Planctomycetia</taxon>
        <taxon>Planctomycetales</taxon>
        <taxon>Planctomycetaceae</taxon>
        <taxon>Gimesia</taxon>
    </lineage>
</organism>
<sequence length="51" mass="5793">MKIAINSNGCLPKAESLLPRVESLLKNTLPLFESHFYVMSSPSHYRPQPHI</sequence>
<keyword evidence="2" id="KW-1185">Reference proteome</keyword>
<proteinExistence type="predicted"/>
<name>A0A518IG53_9PLAN</name>
<protein>
    <submittedName>
        <fullName evidence="1">Uncharacterized protein</fullName>
    </submittedName>
</protein>
<evidence type="ECO:0000313" key="1">
    <source>
        <dbReference type="EMBL" id="QDV52058.1"/>
    </source>
</evidence>
<dbReference type="KEGG" id="gfm:Enr17x_41170"/>
<dbReference type="AlphaFoldDB" id="A0A518IG53"/>
<evidence type="ECO:0000313" key="2">
    <source>
        <dbReference type="Proteomes" id="UP000318313"/>
    </source>
</evidence>
<dbReference type="EMBL" id="CP037452">
    <property type="protein sequence ID" value="QDV52058.1"/>
    <property type="molecule type" value="Genomic_DNA"/>
</dbReference>
<dbReference type="Proteomes" id="UP000318313">
    <property type="component" value="Chromosome"/>
</dbReference>
<gene>
    <name evidence="1" type="ORF">Enr17x_41170</name>
</gene>